<organism evidence="10 11">
    <name type="scientific">Wenyingzhuangia fucanilytica</name>
    <dbReference type="NCBI Taxonomy" id="1790137"/>
    <lineage>
        <taxon>Bacteria</taxon>
        <taxon>Pseudomonadati</taxon>
        <taxon>Bacteroidota</taxon>
        <taxon>Flavobacteriia</taxon>
        <taxon>Flavobacteriales</taxon>
        <taxon>Flavobacteriaceae</taxon>
        <taxon>Wenyingzhuangia</taxon>
    </lineage>
</organism>
<evidence type="ECO:0000256" key="7">
    <source>
        <dbReference type="PIRSR" id="PIRSR001217-1"/>
    </source>
</evidence>
<dbReference type="GO" id="GO:0006465">
    <property type="term" value="P:signal peptide processing"/>
    <property type="evidence" value="ECO:0007669"/>
    <property type="project" value="InterPro"/>
</dbReference>
<evidence type="ECO:0000256" key="2">
    <source>
        <dbReference type="ARBA" id="ARBA00008683"/>
    </source>
</evidence>
<dbReference type="InterPro" id="IPR004634">
    <property type="entry name" value="Pept_S49_pIV"/>
</dbReference>
<feature type="domain" description="Peptidase S49" evidence="9">
    <location>
        <begin position="121"/>
        <end position="232"/>
    </location>
</feature>
<dbReference type="GO" id="GO:0016020">
    <property type="term" value="C:membrane"/>
    <property type="evidence" value="ECO:0007669"/>
    <property type="project" value="UniProtKB-SubCell"/>
</dbReference>
<dbReference type="OrthoDB" id="9764363at2"/>
<dbReference type="InterPro" id="IPR002142">
    <property type="entry name" value="Peptidase_S49"/>
</dbReference>
<comment type="similarity">
    <text evidence="2">Belongs to the peptidase S49 family.</text>
</comment>
<dbReference type="InterPro" id="IPR047217">
    <property type="entry name" value="S49_SppA_67K_type_N"/>
</dbReference>
<sequence length="576" mass="63655">MNFIKNVLSSLLAIWIAVVIVVLIGVGVAVSVSNDMVKEVKPNSVLEIDLLGEMNDYSPFGLDPITEILGLKEQTVGFNNLCKALEKATYDDNIKGISLRNIPENMGLAQLTAMRKMLETFKNKGKFVYAYDDLYAQKKYYLSSVADSVFMSPVGYVELKGLHSEVMFYKDFQEKYGVKMEIIRHGKYKSAVEPFIANEMSDANREQIGALIDGVWNEVGTAIQSSRNIDVEFAVNRYLGKSAKSSLINHLVDGLIYEDAYNDMLKNKLGEDKLRKVSIGDYMNNMSLLSLMESEKQVAVIYAQGEIQYGQGDIDIIGQKKMVEALNKAAKDDDVKAIVFRVNSPGGSAMASDLIWRAVEEAKKEKPLVVSMGNYAASGGYYIACGADRIFAEPTTITGSIGVFGMLPNASELAKEIGVNSEVVSTHNNGAYYSVVKPIDDRFKSVVKEGIENIYDEFLHRVALGRNMSVEEVDAVAQGRVWTGSKAIEVGLVDEIGGLDAAISYAAKIAGVTDYTLKELPSYEVDFKEMFSLNPLAKSNVDEFLSQYNLQWLANTKELMKTKGAQARIPFEMNIE</sequence>
<dbReference type="KEGG" id="wfu:AXE80_02015"/>
<feature type="domain" description="Peptidase S49" evidence="9">
    <location>
        <begin position="362"/>
        <end position="512"/>
    </location>
</feature>
<dbReference type="NCBIfam" id="TIGR00705">
    <property type="entry name" value="SppA_67K"/>
    <property type="match status" value="1"/>
</dbReference>
<dbReference type="SUPFAM" id="SSF52096">
    <property type="entry name" value="ClpP/crotonase"/>
    <property type="match status" value="2"/>
</dbReference>
<gene>
    <name evidence="10" type="ORF">AXE80_02015</name>
</gene>
<dbReference type="CDD" id="cd07018">
    <property type="entry name" value="S49_SppA_67K_type"/>
    <property type="match status" value="1"/>
</dbReference>
<feature type="transmembrane region" description="Helical" evidence="8">
    <location>
        <begin position="12"/>
        <end position="32"/>
    </location>
</feature>
<dbReference type="InterPro" id="IPR047272">
    <property type="entry name" value="S49_SppA_C"/>
</dbReference>
<keyword evidence="4" id="KW-0378">Hydrolase</keyword>
<evidence type="ECO:0000259" key="9">
    <source>
        <dbReference type="Pfam" id="PF01343"/>
    </source>
</evidence>
<keyword evidence="6 8" id="KW-0472">Membrane</keyword>
<evidence type="ECO:0000256" key="6">
    <source>
        <dbReference type="ARBA" id="ARBA00023136"/>
    </source>
</evidence>
<keyword evidence="8" id="KW-0812">Transmembrane</keyword>
<dbReference type="InterPro" id="IPR004635">
    <property type="entry name" value="Pept_S49_SppA"/>
</dbReference>
<evidence type="ECO:0000256" key="4">
    <source>
        <dbReference type="ARBA" id="ARBA00022801"/>
    </source>
</evidence>
<comment type="subcellular location">
    <subcellularLocation>
        <location evidence="1">Membrane</location>
    </subcellularLocation>
</comment>
<keyword evidence="3" id="KW-0645">Protease</keyword>
<feature type="active site" description="Nucleophile" evidence="7">
    <location>
        <position position="378"/>
    </location>
</feature>
<dbReference type="PANTHER" id="PTHR33209">
    <property type="entry name" value="PROTEASE 4"/>
    <property type="match status" value="1"/>
</dbReference>
<name>A0A1B1Y2Y3_9FLAO</name>
<evidence type="ECO:0000313" key="10">
    <source>
        <dbReference type="EMBL" id="ANW95136.1"/>
    </source>
</evidence>
<evidence type="ECO:0000256" key="1">
    <source>
        <dbReference type="ARBA" id="ARBA00004370"/>
    </source>
</evidence>
<proteinExistence type="inferred from homology"/>
<dbReference type="CDD" id="cd07023">
    <property type="entry name" value="S49_Sppa_N_C"/>
    <property type="match status" value="1"/>
</dbReference>
<dbReference type="PIRSF" id="PIRSF001217">
    <property type="entry name" value="Protease_4_SppA"/>
    <property type="match status" value="1"/>
</dbReference>
<dbReference type="EMBL" id="CP014224">
    <property type="protein sequence ID" value="ANW95136.1"/>
    <property type="molecule type" value="Genomic_DNA"/>
</dbReference>
<dbReference type="RefSeq" id="WP_068824240.1">
    <property type="nucleotide sequence ID" value="NZ_CP014224.1"/>
</dbReference>
<evidence type="ECO:0000256" key="8">
    <source>
        <dbReference type="SAM" id="Phobius"/>
    </source>
</evidence>
<accession>A0A1B1Y2Y3</accession>
<evidence type="ECO:0000313" key="11">
    <source>
        <dbReference type="Proteomes" id="UP000092967"/>
    </source>
</evidence>
<feature type="active site" description="Proton donor/acceptor" evidence="7">
    <location>
        <position position="189"/>
    </location>
</feature>
<dbReference type="InterPro" id="IPR029045">
    <property type="entry name" value="ClpP/crotonase-like_dom_sf"/>
</dbReference>
<protein>
    <recommendedName>
        <fullName evidence="9">Peptidase S49 domain-containing protein</fullName>
    </recommendedName>
</protein>
<keyword evidence="5" id="KW-0720">Serine protease</keyword>
<evidence type="ECO:0000256" key="3">
    <source>
        <dbReference type="ARBA" id="ARBA00022670"/>
    </source>
</evidence>
<dbReference type="Proteomes" id="UP000092967">
    <property type="component" value="Chromosome"/>
</dbReference>
<dbReference type="Gene3D" id="3.90.226.10">
    <property type="entry name" value="2-enoyl-CoA Hydratase, Chain A, domain 1"/>
    <property type="match status" value="3"/>
</dbReference>
<keyword evidence="8" id="KW-1133">Transmembrane helix</keyword>
<dbReference type="PANTHER" id="PTHR33209:SF1">
    <property type="entry name" value="PEPTIDASE S49 DOMAIN-CONTAINING PROTEIN"/>
    <property type="match status" value="1"/>
</dbReference>
<dbReference type="GO" id="GO:0008236">
    <property type="term" value="F:serine-type peptidase activity"/>
    <property type="evidence" value="ECO:0007669"/>
    <property type="project" value="UniProtKB-KW"/>
</dbReference>
<reference evidence="10 11" key="1">
    <citation type="submission" date="2016-02" db="EMBL/GenBank/DDBJ databases">
        <authorList>
            <person name="Wen L."/>
            <person name="He K."/>
            <person name="Yang H."/>
        </authorList>
    </citation>
    <scope>NUCLEOTIDE SEQUENCE [LARGE SCALE GENOMIC DNA]</scope>
    <source>
        <strain evidence="10 11">CZ1127</strain>
    </source>
</reference>
<dbReference type="Pfam" id="PF01343">
    <property type="entry name" value="Peptidase_S49"/>
    <property type="match status" value="2"/>
</dbReference>
<dbReference type="NCBIfam" id="TIGR00706">
    <property type="entry name" value="SppA_dom"/>
    <property type="match status" value="1"/>
</dbReference>
<dbReference type="STRING" id="1790137.AXE80_02015"/>
<keyword evidence="11" id="KW-1185">Reference proteome</keyword>
<dbReference type="AlphaFoldDB" id="A0A1B1Y2Y3"/>
<evidence type="ECO:0000256" key="5">
    <source>
        <dbReference type="ARBA" id="ARBA00022825"/>
    </source>
</evidence>